<evidence type="ECO:0000256" key="1">
    <source>
        <dbReference type="SAM" id="MobiDB-lite"/>
    </source>
</evidence>
<proteinExistence type="predicted"/>
<protein>
    <submittedName>
        <fullName evidence="2">Uncharacterized protein</fullName>
    </submittedName>
</protein>
<feature type="region of interest" description="Disordered" evidence="1">
    <location>
        <begin position="30"/>
        <end position="50"/>
    </location>
</feature>
<accession>A0ABS7UNE2</accession>
<dbReference type="Proteomes" id="UP001165287">
    <property type="component" value="Unassembled WGS sequence"/>
</dbReference>
<dbReference type="EMBL" id="JAIQUM010000005">
    <property type="protein sequence ID" value="MBZ5749409.1"/>
    <property type="molecule type" value="Genomic_DNA"/>
</dbReference>
<comment type="caution">
    <text evidence="2">The sequence shown here is derived from an EMBL/GenBank/DDBJ whole genome shotgun (WGS) entry which is preliminary data.</text>
</comment>
<keyword evidence="3" id="KW-1185">Reference proteome</keyword>
<name>A0ABS7UNE2_9BACI</name>
<sequence>MIYYEMKLSAYYYPTLTDVEDEMPTLEVPLPGLKNSPLLPYISEDKEEQS</sequence>
<evidence type="ECO:0000313" key="3">
    <source>
        <dbReference type="Proteomes" id="UP001165287"/>
    </source>
</evidence>
<gene>
    <name evidence="2" type="ORF">K9V48_03915</name>
</gene>
<dbReference type="RefSeq" id="WP_224137110.1">
    <property type="nucleotide sequence ID" value="NZ_JAIQUM010000005.1"/>
</dbReference>
<reference evidence="2" key="1">
    <citation type="submission" date="2024-05" db="EMBL/GenBank/DDBJ databases">
        <title>Metabacillus sp. nov., isolated from the rhizosphere soil of tomato plants.</title>
        <authorList>
            <person name="Ma R."/>
        </authorList>
    </citation>
    <scope>NUCLEOTIDE SEQUENCE</scope>
    <source>
        <strain evidence="2">DBTR6</strain>
    </source>
</reference>
<organism evidence="2 3">
    <name type="scientific">Metabacillus rhizolycopersici</name>
    <dbReference type="NCBI Taxonomy" id="2875709"/>
    <lineage>
        <taxon>Bacteria</taxon>
        <taxon>Bacillati</taxon>
        <taxon>Bacillota</taxon>
        <taxon>Bacilli</taxon>
        <taxon>Bacillales</taxon>
        <taxon>Bacillaceae</taxon>
        <taxon>Metabacillus</taxon>
    </lineage>
</organism>
<evidence type="ECO:0000313" key="2">
    <source>
        <dbReference type="EMBL" id="MBZ5749409.1"/>
    </source>
</evidence>